<dbReference type="KEGG" id="nba:CUN60_05490"/>
<sequence>MPLTGKNTAKVSSIHQRRLIPVIIHGNLVYFKSGIIMENELLNLVERLLDCGEQMALFEPRDRIYLRNQYCDLFDLTPLNSYSISSRNDEITPAECASLILAKLEERIKNRIGETEEQQICKIINIMLPPPSSVENKFNQIKSTDGIINALEWYYNFSCNSDYIKVAAVKRNKSWTSESKYGNLEITINLSKPEKDPKEIAKLKSQPKSDSAYPQCLLCIENEGFAGTSSKPARHNHRILELDLNQQKWYFQFSPYAYYPEHSIIINKNHKPMLIDQNTINSLFDFVDQVPHYLIGSNSDIPIVGGSILNHDHFQAGNYVFPIEKSGVRFSRKIDNVEIEYLNWPVSTLRLNGKRSNLQILTAKIIKHWYHFSMPELGIIAFSETGVRHNAITPVLRKIDNDNYQLYLMLRNNRTNSSHPDGIFHPHENLHHIKKENIGLIEAMGLAILPGRLDYELEEMSRFLEMNDKNLASIELLYDDKMLKHENWLTELYAKYNNFANQNLSQILKNEVGDKFCLVLEDAGVFKQTIAGDQGINDFLDELLAL</sequence>
<dbReference type="GO" id="GO:0005737">
    <property type="term" value="C:cytoplasm"/>
    <property type="evidence" value="ECO:0007669"/>
    <property type="project" value="UniProtKB-SubCell"/>
</dbReference>
<comment type="similarity">
    <text evidence="3 9">Belongs to the galactose-1-phosphate uridylyltransferase type 2 family.</text>
</comment>
<evidence type="ECO:0000256" key="5">
    <source>
        <dbReference type="ARBA" id="ARBA00022679"/>
    </source>
</evidence>
<dbReference type="Proteomes" id="UP000236655">
    <property type="component" value="Chromosome"/>
</dbReference>
<dbReference type="PANTHER" id="PTHR39191:SF1">
    <property type="entry name" value="DUF4922 DOMAIN-CONTAINING PROTEIN"/>
    <property type="match status" value="1"/>
</dbReference>
<keyword evidence="5 9" id="KW-0808">Transferase</keyword>
<dbReference type="InterPro" id="IPR005849">
    <property type="entry name" value="GalP_Utransf_N"/>
</dbReference>
<evidence type="ECO:0000256" key="7">
    <source>
        <dbReference type="ARBA" id="ARBA00023144"/>
    </source>
</evidence>
<organism evidence="12 13">
    <name type="scientific">Aquella oligotrophica</name>
    <dbReference type="NCBI Taxonomy" id="2067065"/>
    <lineage>
        <taxon>Bacteria</taxon>
        <taxon>Pseudomonadati</taxon>
        <taxon>Pseudomonadota</taxon>
        <taxon>Betaproteobacteria</taxon>
        <taxon>Neisseriales</taxon>
        <taxon>Neisseriaceae</taxon>
        <taxon>Aquella</taxon>
    </lineage>
</organism>
<evidence type="ECO:0000256" key="6">
    <source>
        <dbReference type="ARBA" id="ARBA00022695"/>
    </source>
</evidence>
<keyword evidence="8 9" id="KW-0119">Carbohydrate metabolism</keyword>
<feature type="domain" description="Galactose-1-phosphate uridyl transferase C-terminal" evidence="11">
    <location>
        <begin position="288"/>
        <end position="461"/>
    </location>
</feature>
<dbReference type="HAMAP" id="MF_00571">
    <property type="entry name" value="GalP_UDP_trans"/>
    <property type="match status" value="1"/>
</dbReference>
<dbReference type="InterPro" id="IPR000766">
    <property type="entry name" value="GalP_uridyl_Trfase_II"/>
</dbReference>
<keyword evidence="6 9" id="KW-0548">Nucleotidyltransferase</keyword>
<evidence type="ECO:0000256" key="9">
    <source>
        <dbReference type="HAMAP-Rule" id="MF_00571"/>
    </source>
</evidence>
<evidence type="ECO:0000256" key="2">
    <source>
        <dbReference type="ARBA" id="ARBA00004496"/>
    </source>
</evidence>
<dbReference type="UniPathway" id="UPA00214"/>
<comment type="subcellular location">
    <subcellularLocation>
        <location evidence="2 9">Cytoplasm</location>
    </subcellularLocation>
</comment>
<evidence type="ECO:0000313" key="12">
    <source>
        <dbReference type="EMBL" id="AUR51768.1"/>
    </source>
</evidence>
<comment type="catalytic activity">
    <reaction evidence="1 9">
        <text>alpha-D-galactose 1-phosphate + UDP-alpha-D-glucose = alpha-D-glucose 1-phosphate + UDP-alpha-D-galactose</text>
        <dbReference type="Rhea" id="RHEA:13989"/>
        <dbReference type="ChEBI" id="CHEBI:58336"/>
        <dbReference type="ChEBI" id="CHEBI:58601"/>
        <dbReference type="ChEBI" id="CHEBI:58885"/>
        <dbReference type="ChEBI" id="CHEBI:66914"/>
        <dbReference type="EC" id="2.7.7.12"/>
    </reaction>
</comment>
<dbReference type="PANTHER" id="PTHR39191">
    <property type="entry name" value="GALACTOSE-1-PHOSPHATE URIDYLYLTRANSFERASE"/>
    <property type="match status" value="1"/>
</dbReference>
<dbReference type="EC" id="2.7.7.12" evidence="9"/>
<accession>A0A2I7N5P1</accession>
<evidence type="ECO:0000313" key="13">
    <source>
        <dbReference type="Proteomes" id="UP000236655"/>
    </source>
</evidence>
<dbReference type="EMBL" id="CP024847">
    <property type="protein sequence ID" value="AUR51768.1"/>
    <property type="molecule type" value="Genomic_DNA"/>
</dbReference>
<name>A0A2I7N5P1_9NEIS</name>
<keyword evidence="4 9" id="KW-0963">Cytoplasm</keyword>
<evidence type="ECO:0000259" key="10">
    <source>
        <dbReference type="Pfam" id="PF01087"/>
    </source>
</evidence>
<evidence type="ECO:0000256" key="3">
    <source>
        <dbReference type="ARBA" id="ARBA00008706"/>
    </source>
</evidence>
<dbReference type="GO" id="GO:0008108">
    <property type="term" value="F:UDP-glucose:hexose-1-phosphate uridylyltransferase activity"/>
    <property type="evidence" value="ECO:0007669"/>
    <property type="project" value="UniProtKB-UniRule"/>
</dbReference>
<comment type="pathway">
    <text evidence="9">Carbohydrate metabolism; galactose metabolism.</text>
</comment>
<reference evidence="13" key="1">
    <citation type="submission" date="2017-11" db="EMBL/GenBank/DDBJ databases">
        <authorList>
            <person name="Chan K.G."/>
            <person name="Lee L.S."/>
        </authorList>
    </citation>
    <scope>NUCLEOTIDE SEQUENCE [LARGE SCALE GENOMIC DNA]</scope>
    <source>
        <strain evidence="13">DSM 100970</strain>
    </source>
</reference>
<feature type="domain" description="Galactose-1-phosphate uridyl transferase N-terminal" evidence="10">
    <location>
        <begin position="58"/>
        <end position="272"/>
    </location>
</feature>
<dbReference type="InterPro" id="IPR005850">
    <property type="entry name" value="GalP_Utransf_C"/>
</dbReference>
<proteinExistence type="inferred from homology"/>
<evidence type="ECO:0000256" key="1">
    <source>
        <dbReference type="ARBA" id="ARBA00001107"/>
    </source>
</evidence>
<gene>
    <name evidence="9" type="primary">galT</name>
    <name evidence="12" type="ORF">CUN60_05490</name>
</gene>
<protein>
    <recommendedName>
        <fullName evidence="9">Galactose-1-phosphate uridylyltransferase</fullName>
        <shortName evidence="9">Gal-1-P uridylyltransferase</shortName>
        <ecNumber evidence="9">2.7.7.12</ecNumber>
    </recommendedName>
    <alternativeName>
        <fullName evidence="9">UDP-glucose--hexose-1-phosphate uridylyltransferase</fullName>
    </alternativeName>
</protein>
<dbReference type="GO" id="GO:0006012">
    <property type="term" value="P:galactose metabolic process"/>
    <property type="evidence" value="ECO:0007669"/>
    <property type="project" value="UniProtKB-UniRule"/>
</dbReference>
<dbReference type="Pfam" id="PF02744">
    <property type="entry name" value="GalP_UDP_tr_C"/>
    <property type="match status" value="1"/>
</dbReference>
<dbReference type="Pfam" id="PF01087">
    <property type="entry name" value="GalP_UDP_transf"/>
    <property type="match status" value="1"/>
</dbReference>
<dbReference type="AlphaFoldDB" id="A0A2I7N5P1"/>
<evidence type="ECO:0000256" key="8">
    <source>
        <dbReference type="ARBA" id="ARBA00023277"/>
    </source>
</evidence>
<keyword evidence="13" id="KW-1185">Reference proteome</keyword>
<keyword evidence="7 9" id="KW-0299">Galactose metabolism</keyword>
<evidence type="ECO:0000256" key="4">
    <source>
        <dbReference type="ARBA" id="ARBA00022490"/>
    </source>
</evidence>
<evidence type="ECO:0000259" key="11">
    <source>
        <dbReference type="Pfam" id="PF02744"/>
    </source>
</evidence>